<dbReference type="InterPro" id="IPR038717">
    <property type="entry name" value="Tc1-like_DDE_dom"/>
</dbReference>
<organism evidence="3 4">
    <name type="scientific">Acrobeloides nanus</name>
    <dbReference type="NCBI Taxonomy" id="290746"/>
    <lineage>
        <taxon>Eukaryota</taxon>
        <taxon>Metazoa</taxon>
        <taxon>Ecdysozoa</taxon>
        <taxon>Nematoda</taxon>
        <taxon>Chromadorea</taxon>
        <taxon>Rhabditida</taxon>
        <taxon>Tylenchina</taxon>
        <taxon>Cephalobomorpha</taxon>
        <taxon>Cephaloboidea</taxon>
        <taxon>Cephalobidae</taxon>
        <taxon>Acrobeloides</taxon>
    </lineage>
</organism>
<accession>A0A914CJK1</accession>
<proteinExistence type="predicted"/>
<evidence type="ECO:0000259" key="2">
    <source>
        <dbReference type="Pfam" id="PF13358"/>
    </source>
</evidence>
<dbReference type="AlphaFoldDB" id="A0A914CJK1"/>
<keyword evidence="3" id="KW-1185">Reference proteome</keyword>
<reference evidence="4" key="1">
    <citation type="submission" date="2022-11" db="UniProtKB">
        <authorList>
            <consortium name="WormBaseParasite"/>
        </authorList>
    </citation>
    <scope>IDENTIFICATION</scope>
</reference>
<evidence type="ECO:0000313" key="4">
    <source>
        <dbReference type="WBParaSite" id="ACRNAN_scaffold11102.g24820.t1"/>
    </source>
</evidence>
<dbReference type="InterPro" id="IPR036397">
    <property type="entry name" value="RNaseH_sf"/>
</dbReference>
<protein>
    <submittedName>
        <fullName evidence="4">Tc1-like transposase DDE domain-containing protein</fullName>
    </submittedName>
</protein>
<dbReference type="Gene3D" id="1.25.40.20">
    <property type="entry name" value="Ankyrin repeat-containing domain"/>
    <property type="match status" value="1"/>
</dbReference>
<sequence length="159" mass="18262">MNKQDRGGNNALLMYAAGNKKDNKLIIELLLKHGVDIDSQSKDGDTCLMDAAISNNLEIQDNDPKHKSKLVTAWFKNRGVNIPVMKWPSQSPDLNPIEHLWEVLKRRVHGRNFTNKAELFRTLQDEWNRIPVDTLRGLVESMPRRIKAVIKSKGYPTKY</sequence>
<dbReference type="Pfam" id="PF00023">
    <property type="entry name" value="Ank"/>
    <property type="match status" value="1"/>
</dbReference>
<feature type="repeat" description="ANK" evidence="1">
    <location>
        <begin position="7"/>
        <end position="42"/>
    </location>
</feature>
<dbReference type="Gene3D" id="3.30.420.10">
    <property type="entry name" value="Ribonuclease H-like superfamily/Ribonuclease H"/>
    <property type="match status" value="1"/>
</dbReference>
<dbReference type="GO" id="GO:0003676">
    <property type="term" value="F:nucleic acid binding"/>
    <property type="evidence" value="ECO:0007669"/>
    <property type="project" value="InterPro"/>
</dbReference>
<dbReference type="WBParaSite" id="ACRNAN_scaffold11102.g24820.t1">
    <property type="protein sequence ID" value="ACRNAN_scaffold11102.g24820.t1"/>
    <property type="gene ID" value="ACRNAN_scaffold11102.g24820"/>
</dbReference>
<dbReference type="InterPro" id="IPR036770">
    <property type="entry name" value="Ankyrin_rpt-contain_sf"/>
</dbReference>
<evidence type="ECO:0000256" key="1">
    <source>
        <dbReference type="PROSITE-ProRule" id="PRU00023"/>
    </source>
</evidence>
<keyword evidence="1" id="KW-0040">ANK repeat</keyword>
<dbReference type="Proteomes" id="UP000887540">
    <property type="component" value="Unplaced"/>
</dbReference>
<name>A0A914CJK1_9BILA</name>
<dbReference type="Pfam" id="PF13358">
    <property type="entry name" value="DDE_3"/>
    <property type="match status" value="1"/>
</dbReference>
<dbReference type="InterPro" id="IPR002110">
    <property type="entry name" value="Ankyrin_rpt"/>
</dbReference>
<evidence type="ECO:0000313" key="3">
    <source>
        <dbReference type="Proteomes" id="UP000887540"/>
    </source>
</evidence>
<dbReference type="SUPFAM" id="SSF48403">
    <property type="entry name" value="Ankyrin repeat"/>
    <property type="match status" value="1"/>
</dbReference>
<dbReference type="PROSITE" id="PS50088">
    <property type="entry name" value="ANK_REPEAT"/>
    <property type="match status" value="1"/>
</dbReference>
<feature type="domain" description="Tc1-like transposase DDE" evidence="2">
    <location>
        <begin position="59"/>
        <end position="119"/>
    </location>
</feature>